<name>A0A392S0Y3_9FABA</name>
<sequence length="54" mass="5798">MRSRGVKVDGAVVTVTVITGEQCRGPLRAMWNGFVVARTLCICDLGLDCQSSVK</sequence>
<protein>
    <submittedName>
        <fullName evidence="1">Uncharacterized protein</fullName>
    </submittedName>
</protein>
<dbReference type="EMBL" id="LXQA010305719">
    <property type="protein sequence ID" value="MCI42531.1"/>
    <property type="molecule type" value="Genomic_DNA"/>
</dbReference>
<accession>A0A392S0Y3</accession>
<reference evidence="1 2" key="1">
    <citation type="journal article" date="2018" name="Front. Plant Sci.">
        <title>Red Clover (Trifolium pratense) and Zigzag Clover (T. medium) - A Picture of Genomic Similarities and Differences.</title>
        <authorList>
            <person name="Dluhosova J."/>
            <person name="Istvanek J."/>
            <person name="Nedelnik J."/>
            <person name="Repkova J."/>
        </authorList>
    </citation>
    <scope>NUCLEOTIDE SEQUENCE [LARGE SCALE GENOMIC DNA]</scope>
    <source>
        <strain evidence="2">cv. 10/8</strain>
        <tissue evidence="1">Leaf</tissue>
    </source>
</reference>
<dbReference type="Proteomes" id="UP000265520">
    <property type="component" value="Unassembled WGS sequence"/>
</dbReference>
<proteinExistence type="predicted"/>
<comment type="caution">
    <text evidence="1">The sequence shown here is derived from an EMBL/GenBank/DDBJ whole genome shotgun (WGS) entry which is preliminary data.</text>
</comment>
<evidence type="ECO:0000313" key="1">
    <source>
        <dbReference type="EMBL" id="MCI42531.1"/>
    </source>
</evidence>
<keyword evidence="2" id="KW-1185">Reference proteome</keyword>
<dbReference type="AlphaFoldDB" id="A0A392S0Y3"/>
<evidence type="ECO:0000313" key="2">
    <source>
        <dbReference type="Proteomes" id="UP000265520"/>
    </source>
</evidence>
<organism evidence="1 2">
    <name type="scientific">Trifolium medium</name>
    <dbReference type="NCBI Taxonomy" id="97028"/>
    <lineage>
        <taxon>Eukaryota</taxon>
        <taxon>Viridiplantae</taxon>
        <taxon>Streptophyta</taxon>
        <taxon>Embryophyta</taxon>
        <taxon>Tracheophyta</taxon>
        <taxon>Spermatophyta</taxon>
        <taxon>Magnoliopsida</taxon>
        <taxon>eudicotyledons</taxon>
        <taxon>Gunneridae</taxon>
        <taxon>Pentapetalae</taxon>
        <taxon>rosids</taxon>
        <taxon>fabids</taxon>
        <taxon>Fabales</taxon>
        <taxon>Fabaceae</taxon>
        <taxon>Papilionoideae</taxon>
        <taxon>50 kb inversion clade</taxon>
        <taxon>NPAAA clade</taxon>
        <taxon>Hologalegina</taxon>
        <taxon>IRL clade</taxon>
        <taxon>Trifolieae</taxon>
        <taxon>Trifolium</taxon>
    </lineage>
</organism>